<dbReference type="AlphaFoldDB" id="A0A432YBU3"/>
<dbReference type="RefSeq" id="WP_110572796.1">
    <property type="nucleotide sequence ID" value="NZ_PIPV01000001.1"/>
</dbReference>
<feature type="coiled-coil region" evidence="1">
    <location>
        <begin position="542"/>
        <end position="579"/>
    </location>
</feature>
<organism evidence="2 3">
    <name type="scientific">Idiomarina fontislapidosi</name>
    <dbReference type="NCBI Taxonomy" id="263723"/>
    <lineage>
        <taxon>Bacteria</taxon>
        <taxon>Pseudomonadati</taxon>
        <taxon>Pseudomonadota</taxon>
        <taxon>Gammaproteobacteria</taxon>
        <taxon>Alteromonadales</taxon>
        <taxon>Idiomarinaceae</taxon>
        <taxon>Idiomarina</taxon>
    </lineage>
</organism>
<reference evidence="3" key="1">
    <citation type="journal article" date="2018" name="Front. Microbiol.">
        <title>Genome-Based Analysis Reveals the Taxonomy and Diversity of the Family Idiomarinaceae.</title>
        <authorList>
            <person name="Liu Y."/>
            <person name="Lai Q."/>
            <person name="Shao Z."/>
        </authorList>
    </citation>
    <scope>NUCLEOTIDE SEQUENCE [LARGE SCALE GENOMIC DNA]</scope>
    <source>
        <strain evidence="3">F23</strain>
    </source>
</reference>
<accession>A0A432YBU3</accession>
<evidence type="ECO:0000313" key="2">
    <source>
        <dbReference type="EMBL" id="RUO58465.1"/>
    </source>
</evidence>
<name>A0A432YBU3_9GAMM</name>
<comment type="caution">
    <text evidence="2">The sequence shown here is derived from an EMBL/GenBank/DDBJ whole genome shotgun (WGS) entry which is preliminary data.</text>
</comment>
<keyword evidence="3" id="KW-1185">Reference proteome</keyword>
<dbReference type="OrthoDB" id="6400783at2"/>
<dbReference type="Proteomes" id="UP000287330">
    <property type="component" value="Unassembled WGS sequence"/>
</dbReference>
<dbReference type="EMBL" id="PIPV01000001">
    <property type="protein sequence ID" value="RUO58465.1"/>
    <property type="molecule type" value="Genomic_DNA"/>
</dbReference>
<gene>
    <name evidence="2" type="ORF">CWE25_02420</name>
</gene>
<sequence>MINQKKAPAGTEAMQSNTNTSIENIPLCSGFGQYHSQTAQKNPQDYTRVSLAEIALMLEKPPAVDKANGQWVIFSSLASRVHKDQLERGLFYALWADIDEPQKIGFDNAFTRLAGNLEIEIMGYTSKSATKTHQKARFIFPLAQPVSGRDFVIMQKILNDKIEALGIIPDRVTERAGQLCFLPNAGSLYLWNHEPFYPEVSPDLWGNEIAAEYEAIEAAENARKARLEASRINASKRMASGEKSPVNAFLAEYDWRDLWPKYGAQQIGKRFLSPYSASQNAAINELPDDPSKWVSHHGSDIANGVGRLSAAGDTCFGDAFDLFVHFEHGGDYDAALKAAGAMFTDASGVTITKQNQRNFMAEQEPADVSDLFEQEPYEDAPNAAQVDLLNPPGLAGDICELIRVKARREAPELYPLAALHLMALVGRDKRSVYTDKLNLITLGIAPTAAGKEAPQSTIKQLANDVYCSNLIHGSAGSFKDMIQNLIDGDGASLYTVDEIHSLLSSMKSANAATYETKMEAEILVMSTTELYTFRGIEKRDLIRAYTVQLEKLEAKLDKASEETDEHRKLSRALEKLKRKIEYIKNGWPNPFFSIMGHSVPERMDAFANAENIASGFLGRSIVVRCSEQRRKLKRGKRNPLESASLMAGITFTLEQVRGIHGTIDATDEAHYFIEQCIDYYEEDERLNHHIVGGIYARAPEQLMKVASILGLDGGMITIEHARYAHALVEQSIHNVRYLMLKAYAETADATENQIMLSAKETVLKNCKGSGITPSQLKQLITRPKSFKRLQDKNCKRDYAQELLDRMVEAGELELFEDGRRTRYRSKAVV</sequence>
<evidence type="ECO:0000313" key="3">
    <source>
        <dbReference type="Proteomes" id="UP000287330"/>
    </source>
</evidence>
<proteinExistence type="predicted"/>
<keyword evidence="1" id="KW-0175">Coiled coil</keyword>
<evidence type="ECO:0008006" key="4">
    <source>
        <dbReference type="Google" id="ProtNLM"/>
    </source>
</evidence>
<evidence type="ECO:0000256" key="1">
    <source>
        <dbReference type="SAM" id="Coils"/>
    </source>
</evidence>
<protein>
    <recommendedName>
        <fullName evidence="4">RepB-like DNA primase domain-containing protein</fullName>
    </recommendedName>
</protein>